<dbReference type="GO" id="GO:0009231">
    <property type="term" value="P:riboflavin biosynthetic process"/>
    <property type="evidence" value="ECO:0007669"/>
    <property type="project" value="InterPro"/>
</dbReference>
<dbReference type="NCBIfam" id="TIGR00083">
    <property type="entry name" value="ribF"/>
    <property type="match status" value="1"/>
</dbReference>
<dbReference type="PANTHER" id="PTHR22749">
    <property type="entry name" value="RIBOFLAVIN KINASE/FMN ADENYLYLTRANSFERASE"/>
    <property type="match status" value="1"/>
</dbReference>
<dbReference type="InterPro" id="IPR014729">
    <property type="entry name" value="Rossmann-like_a/b/a_fold"/>
</dbReference>
<organism evidence="17 18">
    <name type="scientific">Georgfuchsia toluolica</name>
    <dbReference type="NCBI Taxonomy" id="424218"/>
    <lineage>
        <taxon>Bacteria</taxon>
        <taxon>Pseudomonadati</taxon>
        <taxon>Pseudomonadota</taxon>
        <taxon>Betaproteobacteria</taxon>
        <taxon>Nitrosomonadales</taxon>
        <taxon>Sterolibacteriaceae</taxon>
        <taxon>Georgfuchsia</taxon>
    </lineage>
</organism>
<comment type="pathway">
    <text evidence="3 15">Cofactor biosynthesis; FMN biosynthesis; FMN from riboflavin (ATP route): step 1/1.</text>
</comment>
<evidence type="ECO:0000256" key="2">
    <source>
        <dbReference type="ARBA" id="ARBA00004726"/>
    </source>
</evidence>
<comment type="similarity">
    <text evidence="15">Belongs to the ribF family.</text>
</comment>
<dbReference type="RefSeq" id="WP_220637107.1">
    <property type="nucleotide sequence ID" value="NZ_CAJQUM010000001.1"/>
</dbReference>
<reference evidence="17" key="1">
    <citation type="submission" date="2021-04" db="EMBL/GenBank/DDBJ databases">
        <authorList>
            <person name="Hornung B."/>
        </authorList>
    </citation>
    <scope>NUCLEOTIDE SEQUENCE</scope>
    <source>
        <strain evidence="17">G5G6</strain>
    </source>
</reference>
<dbReference type="CDD" id="cd02064">
    <property type="entry name" value="FAD_synthetase_N"/>
    <property type="match status" value="1"/>
</dbReference>
<evidence type="ECO:0000313" key="17">
    <source>
        <dbReference type="EMBL" id="CAG4885359.1"/>
    </source>
</evidence>
<evidence type="ECO:0000256" key="8">
    <source>
        <dbReference type="ARBA" id="ARBA00022741"/>
    </source>
</evidence>
<dbReference type="FunFam" id="3.40.50.620:FF:000021">
    <property type="entry name" value="Riboflavin biosynthesis protein"/>
    <property type="match status" value="1"/>
</dbReference>
<dbReference type="GO" id="GO:0009398">
    <property type="term" value="P:FMN biosynthetic process"/>
    <property type="evidence" value="ECO:0007669"/>
    <property type="project" value="UniProtKB-UniRule"/>
</dbReference>
<dbReference type="PANTHER" id="PTHR22749:SF6">
    <property type="entry name" value="RIBOFLAVIN KINASE"/>
    <property type="match status" value="1"/>
</dbReference>
<protein>
    <recommendedName>
        <fullName evidence="15">Riboflavin biosynthesis protein</fullName>
    </recommendedName>
    <domain>
        <recommendedName>
            <fullName evidence="15">Riboflavin kinase</fullName>
            <ecNumber evidence="15">2.7.1.26</ecNumber>
        </recommendedName>
        <alternativeName>
            <fullName evidence="15">Flavokinase</fullName>
        </alternativeName>
    </domain>
    <domain>
        <recommendedName>
            <fullName evidence="15">FMN adenylyltransferase</fullName>
            <ecNumber evidence="15">2.7.7.2</ecNumber>
        </recommendedName>
        <alternativeName>
            <fullName evidence="15">FAD pyrophosphorylase</fullName>
        </alternativeName>
        <alternativeName>
            <fullName evidence="15">FAD synthase</fullName>
        </alternativeName>
    </domain>
</protein>
<gene>
    <name evidence="17" type="primary">ribF</name>
    <name evidence="17" type="ORF">GTOL_13242</name>
</gene>
<evidence type="ECO:0000256" key="4">
    <source>
        <dbReference type="ARBA" id="ARBA00022630"/>
    </source>
</evidence>
<evidence type="ECO:0000256" key="9">
    <source>
        <dbReference type="ARBA" id="ARBA00022777"/>
    </source>
</evidence>
<evidence type="ECO:0000259" key="16">
    <source>
        <dbReference type="SMART" id="SM00904"/>
    </source>
</evidence>
<keyword evidence="5 15" id="KW-0288">FMN</keyword>
<keyword evidence="6 15" id="KW-0808">Transferase</keyword>
<comment type="function">
    <text evidence="1">Catalyzes the phosphorylation of riboflavin to FMN followed by the adenylation of FMN to FAD.</text>
</comment>
<dbReference type="EC" id="2.7.1.26" evidence="15"/>
<keyword evidence="4 15" id="KW-0285">Flavoprotein</keyword>
<evidence type="ECO:0000256" key="1">
    <source>
        <dbReference type="ARBA" id="ARBA00002121"/>
    </source>
</evidence>
<dbReference type="InterPro" id="IPR015864">
    <property type="entry name" value="FAD_synthase"/>
</dbReference>
<dbReference type="InterPro" id="IPR015865">
    <property type="entry name" value="Riboflavin_kinase_bac/euk"/>
</dbReference>
<comment type="caution">
    <text evidence="17">The sequence shown here is derived from an EMBL/GenBank/DDBJ whole genome shotgun (WGS) entry which is preliminary data.</text>
</comment>
<dbReference type="EMBL" id="CAJQUM010000001">
    <property type="protein sequence ID" value="CAG4885359.1"/>
    <property type="molecule type" value="Genomic_DNA"/>
</dbReference>
<evidence type="ECO:0000256" key="13">
    <source>
        <dbReference type="ARBA" id="ARBA00047880"/>
    </source>
</evidence>
<dbReference type="GO" id="GO:0008531">
    <property type="term" value="F:riboflavin kinase activity"/>
    <property type="evidence" value="ECO:0007669"/>
    <property type="project" value="UniProtKB-UniRule"/>
</dbReference>
<dbReference type="SUPFAM" id="SSF82114">
    <property type="entry name" value="Riboflavin kinase-like"/>
    <property type="match status" value="1"/>
</dbReference>
<dbReference type="SMART" id="SM00904">
    <property type="entry name" value="Flavokinase"/>
    <property type="match status" value="1"/>
</dbReference>
<evidence type="ECO:0000256" key="12">
    <source>
        <dbReference type="ARBA" id="ARBA00023268"/>
    </source>
</evidence>
<dbReference type="InterPro" id="IPR023468">
    <property type="entry name" value="Riboflavin_kinase"/>
</dbReference>
<dbReference type="EC" id="2.7.7.2" evidence="15"/>
<evidence type="ECO:0000256" key="11">
    <source>
        <dbReference type="ARBA" id="ARBA00022840"/>
    </source>
</evidence>
<dbReference type="InterPro" id="IPR002606">
    <property type="entry name" value="Riboflavin_kinase_bac"/>
</dbReference>
<dbReference type="FunFam" id="2.40.30.30:FF:000003">
    <property type="entry name" value="Riboflavin biosynthesis protein"/>
    <property type="match status" value="1"/>
</dbReference>
<accession>A0A916NA13</accession>
<evidence type="ECO:0000313" key="18">
    <source>
        <dbReference type="Proteomes" id="UP000742786"/>
    </source>
</evidence>
<dbReference type="Pfam" id="PF06574">
    <property type="entry name" value="FAD_syn"/>
    <property type="match status" value="1"/>
</dbReference>
<keyword evidence="18" id="KW-1185">Reference proteome</keyword>
<dbReference type="SUPFAM" id="SSF52374">
    <property type="entry name" value="Nucleotidylyl transferase"/>
    <property type="match status" value="1"/>
</dbReference>
<evidence type="ECO:0000256" key="6">
    <source>
        <dbReference type="ARBA" id="ARBA00022679"/>
    </source>
</evidence>
<comment type="catalytic activity">
    <reaction evidence="14 15">
        <text>FMN + ATP + H(+) = FAD + diphosphate</text>
        <dbReference type="Rhea" id="RHEA:17237"/>
        <dbReference type="ChEBI" id="CHEBI:15378"/>
        <dbReference type="ChEBI" id="CHEBI:30616"/>
        <dbReference type="ChEBI" id="CHEBI:33019"/>
        <dbReference type="ChEBI" id="CHEBI:57692"/>
        <dbReference type="ChEBI" id="CHEBI:58210"/>
        <dbReference type="EC" id="2.7.7.2"/>
    </reaction>
</comment>
<dbReference type="NCBIfam" id="NF004162">
    <property type="entry name" value="PRK05627.1-5"/>
    <property type="match status" value="1"/>
</dbReference>
<keyword evidence="10 15" id="KW-0274">FAD</keyword>
<evidence type="ECO:0000256" key="10">
    <source>
        <dbReference type="ARBA" id="ARBA00022827"/>
    </source>
</evidence>
<name>A0A916NA13_9PROT</name>
<dbReference type="NCBIfam" id="NF004159">
    <property type="entry name" value="PRK05627.1-2"/>
    <property type="match status" value="1"/>
</dbReference>
<keyword evidence="8 15" id="KW-0547">Nucleotide-binding</keyword>
<evidence type="ECO:0000256" key="14">
    <source>
        <dbReference type="ARBA" id="ARBA00049494"/>
    </source>
</evidence>
<keyword evidence="11 15" id="KW-0067">ATP-binding</keyword>
<dbReference type="NCBIfam" id="NF004160">
    <property type="entry name" value="PRK05627.1-3"/>
    <property type="match status" value="1"/>
</dbReference>
<dbReference type="GO" id="GO:0006747">
    <property type="term" value="P:FAD biosynthetic process"/>
    <property type="evidence" value="ECO:0007669"/>
    <property type="project" value="UniProtKB-UniRule"/>
</dbReference>
<dbReference type="InterPro" id="IPR023465">
    <property type="entry name" value="Riboflavin_kinase_dom_sf"/>
</dbReference>
<comment type="pathway">
    <text evidence="2 15">Cofactor biosynthesis; FAD biosynthesis; FAD from FMN: step 1/1.</text>
</comment>
<evidence type="ECO:0000256" key="15">
    <source>
        <dbReference type="PIRNR" id="PIRNR004491"/>
    </source>
</evidence>
<dbReference type="AlphaFoldDB" id="A0A916NA13"/>
<evidence type="ECO:0000256" key="7">
    <source>
        <dbReference type="ARBA" id="ARBA00022695"/>
    </source>
</evidence>
<dbReference type="NCBIfam" id="NF004163">
    <property type="entry name" value="PRK05627.1-6"/>
    <property type="match status" value="1"/>
</dbReference>
<feature type="domain" description="Riboflavin kinase" evidence="16">
    <location>
        <begin position="181"/>
        <end position="306"/>
    </location>
</feature>
<dbReference type="GO" id="GO:0003919">
    <property type="term" value="F:FMN adenylyltransferase activity"/>
    <property type="evidence" value="ECO:0007669"/>
    <property type="project" value="UniProtKB-UniRule"/>
</dbReference>
<keyword evidence="9 15" id="KW-0418">Kinase</keyword>
<evidence type="ECO:0000256" key="3">
    <source>
        <dbReference type="ARBA" id="ARBA00005201"/>
    </source>
</evidence>
<dbReference type="Proteomes" id="UP000742786">
    <property type="component" value="Unassembled WGS sequence"/>
</dbReference>
<comment type="catalytic activity">
    <reaction evidence="13 15">
        <text>riboflavin + ATP = FMN + ADP + H(+)</text>
        <dbReference type="Rhea" id="RHEA:14357"/>
        <dbReference type="ChEBI" id="CHEBI:15378"/>
        <dbReference type="ChEBI" id="CHEBI:30616"/>
        <dbReference type="ChEBI" id="CHEBI:57986"/>
        <dbReference type="ChEBI" id="CHEBI:58210"/>
        <dbReference type="ChEBI" id="CHEBI:456216"/>
        <dbReference type="EC" id="2.7.1.26"/>
    </reaction>
</comment>
<dbReference type="Pfam" id="PF01687">
    <property type="entry name" value="Flavokinase"/>
    <property type="match status" value="1"/>
</dbReference>
<sequence length="322" mass="35287">MQISVSVPEQSTTPTALTIGNFDGLHLGHRAMLDKLIAVARAHHLPACVLTFEPHPREFFTPDQAPARLTGMREKLALLQAAGVDHTFVLRFGRQLAAQTPQEFIDRVLVQGFGVQHLIIGDDFCFGRKRAGNLATLQAAGAAQGFTVDAMHTVEVDGIRVSSSAVREALFAGNLELAARLLGRTYNVAGRVIHGDKIGRKLGFPTANIQFRRKRIPLDGVFAVTVEGLQERPLQGAASIGVRPTLGYGLKPVLEVHLLDFSAEIYRQHVSVNFVHKLRDQKKYDSVDALKEQIARDVDDTRRYFAGLTRIAANATPEDKSA</sequence>
<evidence type="ECO:0000256" key="5">
    <source>
        <dbReference type="ARBA" id="ARBA00022643"/>
    </source>
</evidence>
<dbReference type="PIRSF" id="PIRSF004491">
    <property type="entry name" value="FAD_Synth"/>
    <property type="match status" value="1"/>
</dbReference>
<proteinExistence type="inferred from homology"/>
<dbReference type="Gene3D" id="3.40.50.620">
    <property type="entry name" value="HUPs"/>
    <property type="match status" value="1"/>
</dbReference>
<dbReference type="Gene3D" id="2.40.30.30">
    <property type="entry name" value="Riboflavin kinase-like"/>
    <property type="match status" value="1"/>
</dbReference>
<keyword evidence="12" id="KW-0511">Multifunctional enzyme</keyword>
<dbReference type="GO" id="GO:0005524">
    <property type="term" value="F:ATP binding"/>
    <property type="evidence" value="ECO:0007669"/>
    <property type="project" value="UniProtKB-UniRule"/>
</dbReference>
<keyword evidence="7 15" id="KW-0548">Nucleotidyltransferase</keyword>